<dbReference type="RefSeq" id="WP_091835568.1">
    <property type="nucleotide sequence ID" value="NZ_FNZK01000027.1"/>
</dbReference>
<dbReference type="InterPro" id="IPR002178">
    <property type="entry name" value="PTS_EIIA_type-2_dom"/>
</dbReference>
<dbReference type="SUPFAM" id="SSF52794">
    <property type="entry name" value="PTS system IIB component-like"/>
    <property type="match status" value="1"/>
</dbReference>
<keyword evidence="3" id="KW-0805">Transcription regulation</keyword>
<evidence type="ECO:0000256" key="5">
    <source>
        <dbReference type="ARBA" id="ARBA00023163"/>
    </source>
</evidence>
<dbReference type="Pfam" id="PF05043">
    <property type="entry name" value="Mga"/>
    <property type="match status" value="1"/>
</dbReference>
<proteinExistence type="predicted"/>
<evidence type="ECO:0000256" key="2">
    <source>
        <dbReference type="ARBA" id="ARBA00022737"/>
    </source>
</evidence>
<evidence type="ECO:0000256" key="1">
    <source>
        <dbReference type="ARBA" id="ARBA00022679"/>
    </source>
</evidence>
<keyword evidence="2" id="KW-0677">Repeat</keyword>
<dbReference type="CDD" id="cd00211">
    <property type="entry name" value="PTS_IIA_fru"/>
    <property type="match status" value="1"/>
</dbReference>
<protein>
    <submittedName>
        <fullName evidence="9">Lichenan operon transcriptional antiterminator</fullName>
    </submittedName>
</protein>
<dbReference type="InterPro" id="IPR050661">
    <property type="entry name" value="BglG_antiterminators"/>
</dbReference>
<dbReference type="PROSITE" id="PS51094">
    <property type="entry name" value="PTS_EIIA_TYPE_2"/>
    <property type="match status" value="1"/>
</dbReference>
<evidence type="ECO:0000256" key="3">
    <source>
        <dbReference type="ARBA" id="ARBA00023015"/>
    </source>
</evidence>
<keyword evidence="1" id="KW-0808">Transferase</keyword>
<keyword evidence="10" id="KW-1185">Reference proteome</keyword>
<dbReference type="Gene3D" id="3.40.930.10">
    <property type="entry name" value="Mannitol-specific EII, Chain A"/>
    <property type="match status" value="1"/>
</dbReference>
<dbReference type="SUPFAM" id="SSF46785">
    <property type="entry name" value="Winged helix' DNA-binding domain"/>
    <property type="match status" value="1"/>
</dbReference>
<feature type="domain" description="PRD" evidence="8">
    <location>
        <begin position="185"/>
        <end position="290"/>
    </location>
</feature>
<dbReference type="InterPro" id="IPR036095">
    <property type="entry name" value="PTS_EIIB-like_sf"/>
</dbReference>
<dbReference type="GO" id="GO:0009401">
    <property type="term" value="P:phosphoenolpyruvate-dependent sugar phosphotransferase system"/>
    <property type="evidence" value="ECO:0007669"/>
    <property type="project" value="InterPro"/>
</dbReference>
<dbReference type="AlphaFoldDB" id="A0A1H7CYR0"/>
<keyword evidence="5" id="KW-0804">Transcription</keyword>
<name>A0A1H7CYR0_9FIRM</name>
<dbReference type="SUPFAM" id="SSF55804">
    <property type="entry name" value="Phoshotransferase/anion transport protein"/>
    <property type="match status" value="1"/>
</dbReference>
<dbReference type="InterPro" id="IPR011608">
    <property type="entry name" value="PRD"/>
</dbReference>
<gene>
    <name evidence="9" type="ORF">SAMN05660742_12737</name>
</gene>
<evidence type="ECO:0000259" key="7">
    <source>
        <dbReference type="PROSITE" id="PS51099"/>
    </source>
</evidence>
<dbReference type="PROSITE" id="PS51372">
    <property type="entry name" value="PRD_2"/>
    <property type="match status" value="2"/>
</dbReference>
<dbReference type="Gene3D" id="1.10.10.10">
    <property type="entry name" value="Winged helix-like DNA-binding domain superfamily/Winged helix DNA-binding domain"/>
    <property type="match status" value="1"/>
</dbReference>
<dbReference type="InterPro" id="IPR013196">
    <property type="entry name" value="HTH_11"/>
</dbReference>
<dbReference type="Pfam" id="PF00874">
    <property type="entry name" value="PRD"/>
    <property type="match status" value="2"/>
</dbReference>
<dbReference type="InterPro" id="IPR007737">
    <property type="entry name" value="Mga_HTH"/>
</dbReference>
<feature type="domain" description="PRD" evidence="8">
    <location>
        <begin position="292"/>
        <end position="399"/>
    </location>
</feature>
<dbReference type="PANTHER" id="PTHR30185:SF13">
    <property type="entry name" value="LICABCH OPERON REGULATOR-RELATED"/>
    <property type="match status" value="1"/>
</dbReference>
<dbReference type="PANTHER" id="PTHR30185">
    <property type="entry name" value="CRYPTIC BETA-GLUCOSIDE BGL OPERON ANTITERMINATOR"/>
    <property type="match status" value="1"/>
</dbReference>
<evidence type="ECO:0000259" key="8">
    <source>
        <dbReference type="PROSITE" id="PS51372"/>
    </source>
</evidence>
<evidence type="ECO:0000259" key="6">
    <source>
        <dbReference type="PROSITE" id="PS51094"/>
    </source>
</evidence>
<dbReference type="CDD" id="cd05568">
    <property type="entry name" value="PTS_IIB_bgl_like"/>
    <property type="match status" value="1"/>
</dbReference>
<dbReference type="InterPro" id="IPR036388">
    <property type="entry name" value="WH-like_DNA-bd_sf"/>
</dbReference>
<accession>A0A1H7CYR0</accession>
<dbReference type="EMBL" id="FNZK01000027">
    <property type="protein sequence ID" value="SEJ94636.1"/>
    <property type="molecule type" value="Genomic_DNA"/>
</dbReference>
<dbReference type="InterPro" id="IPR036390">
    <property type="entry name" value="WH_DNA-bd_sf"/>
</dbReference>
<dbReference type="InterPro" id="IPR016152">
    <property type="entry name" value="PTrfase/Anion_transptr"/>
</dbReference>
<reference evidence="9 10" key="1">
    <citation type="submission" date="2016-10" db="EMBL/GenBank/DDBJ databases">
        <authorList>
            <person name="de Groot N.N."/>
        </authorList>
    </citation>
    <scope>NUCLEOTIDE SEQUENCE [LARGE SCALE GENOMIC DNA]</scope>
    <source>
        <strain evidence="9 10">DSM 2179</strain>
    </source>
</reference>
<dbReference type="GO" id="GO:0006355">
    <property type="term" value="P:regulation of DNA-templated transcription"/>
    <property type="evidence" value="ECO:0007669"/>
    <property type="project" value="InterPro"/>
</dbReference>
<dbReference type="InterPro" id="IPR013011">
    <property type="entry name" value="PTS_EIIB_2"/>
</dbReference>
<evidence type="ECO:0000313" key="10">
    <source>
        <dbReference type="Proteomes" id="UP000199662"/>
    </source>
</evidence>
<dbReference type="Pfam" id="PF00359">
    <property type="entry name" value="PTS_EIIA_2"/>
    <property type="match status" value="1"/>
</dbReference>
<dbReference type="Gene3D" id="1.10.1790.10">
    <property type="entry name" value="PRD domain"/>
    <property type="match status" value="2"/>
</dbReference>
<dbReference type="Proteomes" id="UP000199662">
    <property type="component" value="Unassembled WGS sequence"/>
</dbReference>
<keyword evidence="4" id="KW-0010">Activator</keyword>
<feature type="domain" description="PTS EIIA type-2" evidence="6">
    <location>
        <begin position="501"/>
        <end position="640"/>
    </location>
</feature>
<organism evidence="9 10">
    <name type="scientific">Propionispira arboris</name>
    <dbReference type="NCBI Taxonomy" id="84035"/>
    <lineage>
        <taxon>Bacteria</taxon>
        <taxon>Bacillati</taxon>
        <taxon>Bacillota</taxon>
        <taxon>Negativicutes</taxon>
        <taxon>Selenomonadales</taxon>
        <taxon>Selenomonadaceae</taxon>
        <taxon>Propionispira</taxon>
    </lineage>
</organism>
<dbReference type="GO" id="GO:0008982">
    <property type="term" value="F:protein-N(PI)-phosphohistidine-sugar phosphotransferase activity"/>
    <property type="evidence" value="ECO:0007669"/>
    <property type="project" value="InterPro"/>
</dbReference>
<dbReference type="Gene3D" id="3.40.50.2300">
    <property type="match status" value="1"/>
</dbReference>
<dbReference type="Pfam" id="PF08279">
    <property type="entry name" value="HTH_11"/>
    <property type="match status" value="1"/>
</dbReference>
<dbReference type="SUPFAM" id="SSF63520">
    <property type="entry name" value="PTS-regulatory domain, PRD"/>
    <property type="match status" value="2"/>
</dbReference>
<evidence type="ECO:0000256" key="4">
    <source>
        <dbReference type="ARBA" id="ARBA00023159"/>
    </source>
</evidence>
<dbReference type="PROSITE" id="PS51099">
    <property type="entry name" value="PTS_EIIB_TYPE_2"/>
    <property type="match status" value="1"/>
</dbReference>
<feature type="domain" description="PTS EIIB type-2" evidence="7">
    <location>
        <begin position="405"/>
        <end position="496"/>
    </location>
</feature>
<dbReference type="STRING" id="84035.SAMN05660742_12737"/>
<evidence type="ECO:0000313" key="9">
    <source>
        <dbReference type="EMBL" id="SEJ94636.1"/>
    </source>
</evidence>
<dbReference type="InterPro" id="IPR036634">
    <property type="entry name" value="PRD_sf"/>
</dbReference>
<sequence>MLSERQQKIIRLLQQHQDGLTGEELSKRIGVSSRTIRTDVKNTSTTLESKGARIHSDTRSGYTLEIFDTNLFRKLTDQMPGIYIGSMDDRVAFILQKFLQGALENKPLTQQQLANDLFISLSTLKNSLKEAAKKLAVYDLEFRTYKTQGMQISGNEAKLRYFLAEYCSDRKETNAIAKEDFYRQLFKTIDLDAVEKIILRVITAYEIRLTDMAVQNLLIHIAIAMKRANQENYMVYTVSQTKMMEKTKEFEVAASIFEEIYREMSIDVATSEVYYLTQHLMTSKKYMDVDDAALDRTIEMVKKILLVINENVSIDFSKDEVLIQWLALHLKTSIPRMRFQMNIRNDVLEVIKSEYPLAFQIAVIASHYLETQENITVNENEIGYIAVHFGAALSRMDIKNDACVKRALLVCATGIGTAVLLRTCLEENFKSRIKIVDTIPGYQLEQRIIDDVDMVITTVPIKHIQSDKIILIQHLLNQNELQLLQQKFFSPQTNAGTEIETFFHKDCFNTGLQFKTKEDILEFLTEQLKSKNFMNDEAKASVFEREEASPTEIGNLVAIPHPIYNDPPVSSIAVLILDKPIMWDEHHVQLVFLISIAKSQFKLWETIFLKLFKYLVQDNGVKEILHDANYEAFIKNFKKQFS</sequence>